<name>A0A9P6ADX0_9AGAM</name>
<keyword evidence="2" id="KW-1185">Reference proteome</keyword>
<dbReference type="EMBL" id="MU129366">
    <property type="protein sequence ID" value="KAF9503399.1"/>
    <property type="molecule type" value="Genomic_DNA"/>
</dbReference>
<evidence type="ECO:0000313" key="1">
    <source>
        <dbReference type="EMBL" id="KAF9503399.1"/>
    </source>
</evidence>
<dbReference type="Proteomes" id="UP000886523">
    <property type="component" value="Unassembled WGS sequence"/>
</dbReference>
<sequence>MPPIKEMLELTTNLHTQSMSDKDLASKDASQSVNPGFHLHSKEVNVGNKAYMPYGNEDERGIAFQMPPIWYSYPLPPSQQR</sequence>
<reference evidence="1" key="1">
    <citation type="journal article" date="2020" name="Nat. Commun.">
        <title>Large-scale genome sequencing of mycorrhizal fungi provides insights into the early evolution of symbiotic traits.</title>
        <authorList>
            <person name="Miyauchi S."/>
            <person name="Kiss E."/>
            <person name="Kuo A."/>
            <person name="Drula E."/>
            <person name="Kohler A."/>
            <person name="Sanchez-Garcia M."/>
            <person name="Morin E."/>
            <person name="Andreopoulos B."/>
            <person name="Barry K.W."/>
            <person name="Bonito G."/>
            <person name="Buee M."/>
            <person name="Carver A."/>
            <person name="Chen C."/>
            <person name="Cichocki N."/>
            <person name="Clum A."/>
            <person name="Culley D."/>
            <person name="Crous P.W."/>
            <person name="Fauchery L."/>
            <person name="Girlanda M."/>
            <person name="Hayes R.D."/>
            <person name="Keri Z."/>
            <person name="LaButti K."/>
            <person name="Lipzen A."/>
            <person name="Lombard V."/>
            <person name="Magnuson J."/>
            <person name="Maillard F."/>
            <person name="Murat C."/>
            <person name="Nolan M."/>
            <person name="Ohm R.A."/>
            <person name="Pangilinan J."/>
            <person name="Pereira M.F."/>
            <person name="Perotto S."/>
            <person name="Peter M."/>
            <person name="Pfister S."/>
            <person name="Riley R."/>
            <person name="Sitrit Y."/>
            <person name="Stielow J.B."/>
            <person name="Szollosi G."/>
            <person name="Zifcakova L."/>
            <person name="Stursova M."/>
            <person name="Spatafora J.W."/>
            <person name="Tedersoo L."/>
            <person name="Vaario L.M."/>
            <person name="Yamada A."/>
            <person name="Yan M."/>
            <person name="Wang P."/>
            <person name="Xu J."/>
            <person name="Bruns T."/>
            <person name="Baldrian P."/>
            <person name="Vilgalys R."/>
            <person name="Dunand C."/>
            <person name="Henrissat B."/>
            <person name="Grigoriev I.V."/>
            <person name="Hibbett D."/>
            <person name="Nagy L.G."/>
            <person name="Martin F.M."/>
        </authorList>
    </citation>
    <scope>NUCLEOTIDE SEQUENCE</scope>
    <source>
        <strain evidence="1">UP504</strain>
    </source>
</reference>
<feature type="non-terminal residue" evidence="1">
    <location>
        <position position="81"/>
    </location>
</feature>
<gene>
    <name evidence="1" type="ORF">BS47DRAFT_1356264</name>
</gene>
<accession>A0A9P6ADX0</accession>
<proteinExistence type="predicted"/>
<organism evidence="1 2">
    <name type="scientific">Hydnum rufescens UP504</name>
    <dbReference type="NCBI Taxonomy" id="1448309"/>
    <lineage>
        <taxon>Eukaryota</taxon>
        <taxon>Fungi</taxon>
        <taxon>Dikarya</taxon>
        <taxon>Basidiomycota</taxon>
        <taxon>Agaricomycotina</taxon>
        <taxon>Agaricomycetes</taxon>
        <taxon>Cantharellales</taxon>
        <taxon>Hydnaceae</taxon>
        <taxon>Hydnum</taxon>
    </lineage>
</organism>
<dbReference type="AlphaFoldDB" id="A0A9P6ADX0"/>
<dbReference type="OrthoDB" id="2690153at2759"/>
<comment type="caution">
    <text evidence="1">The sequence shown here is derived from an EMBL/GenBank/DDBJ whole genome shotgun (WGS) entry which is preliminary data.</text>
</comment>
<evidence type="ECO:0000313" key="2">
    <source>
        <dbReference type="Proteomes" id="UP000886523"/>
    </source>
</evidence>
<protein>
    <submittedName>
        <fullName evidence="1">Uncharacterized protein</fullName>
    </submittedName>
</protein>